<accession>A0A1E7EKC8</accession>
<dbReference type="EMBL" id="KV784413">
    <property type="protein sequence ID" value="OEU06327.1"/>
    <property type="molecule type" value="Genomic_DNA"/>
</dbReference>
<evidence type="ECO:0000313" key="1">
    <source>
        <dbReference type="EMBL" id="OEU06327.1"/>
    </source>
</evidence>
<evidence type="ECO:0000313" key="2">
    <source>
        <dbReference type="Proteomes" id="UP000095751"/>
    </source>
</evidence>
<protein>
    <submittedName>
        <fullName evidence="1">Uncharacterized protein</fullName>
    </submittedName>
</protein>
<organism evidence="1 2">
    <name type="scientific">Fragilariopsis cylindrus CCMP1102</name>
    <dbReference type="NCBI Taxonomy" id="635003"/>
    <lineage>
        <taxon>Eukaryota</taxon>
        <taxon>Sar</taxon>
        <taxon>Stramenopiles</taxon>
        <taxon>Ochrophyta</taxon>
        <taxon>Bacillariophyta</taxon>
        <taxon>Bacillariophyceae</taxon>
        <taxon>Bacillariophycidae</taxon>
        <taxon>Bacillariales</taxon>
        <taxon>Bacillariaceae</taxon>
        <taxon>Fragilariopsis</taxon>
    </lineage>
</organism>
<name>A0A1E7EKC8_9STRA</name>
<dbReference type="AlphaFoldDB" id="A0A1E7EKC8"/>
<dbReference type="Proteomes" id="UP000095751">
    <property type="component" value="Unassembled WGS sequence"/>
</dbReference>
<proteinExistence type="predicted"/>
<reference evidence="1 2" key="1">
    <citation type="submission" date="2016-09" db="EMBL/GenBank/DDBJ databases">
        <title>Extensive genetic diversity and differential bi-allelic expression allows diatom success in the polar Southern Ocean.</title>
        <authorList>
            <consortium name="DOE Joint Genome Institute"/>
            <person name="Mock T."/>
            <person name="Otillar R.P."/>
            <person name="Strauss J."/>
            <person name="Dupont C."/>
            <person name="Frickenhaus S."/>
            <person name="Maumus F."/>
            <person name="Mcmullan M."/>
            <person name="Sanges R."/>
            <person name="Schmutz J."/>
            <person name="Toseland A."/>
            <person name="Valas R."/>
            <person name="Veluchamy A."/>
            <person name="Ward B.J."/>
            <person name="Allen A."/>
            <person name="Barry K."/>
            <person name="Falciatore A."/>
            <person name="Ferrante M."/>
            <person name="Fortunato A.E."/>
            <person name="Gloeckner G."/>
            <person name="Gruber A."/>
            <person name="Hipkin R."/>
            <person name="Janech M."/>
            <person name="Kroth P."/>
            <person name="Leese F."/>
            <person name="Lindquist E."/>
            <person name="Lyon B.R."/>
            <person name="Martin J."/>
            <person name="Mayer C."/>
            <person name="Parker M."/>
            <person name="Quesneville H."/>
            <person name="Raymond J."/>
            <person name="Uhlig C."/>
            <person name="Valentin K.U."/>
            <person name="Worden A.Z."/>
            <person name="Armbrust E.V."/>
            <person name="Bowler C."/>
            <person name="Green B."/>
            <person name="Moulton V."/>
            <person name="Van Oosterhout C."/>
            <person name="Grigoriev I."/>
        </authorList>
    </citation>
    <scope>NUCLEOTIDE SEQUENCE [LARGE SCALE GENOMIC DNA]</scope>
    <source>
        <strain evidence="1 2">CCMP1102</strain>
    </source>
</reference>
<gene>
    <name evidence="1" type="ORF">FRACYDRAFT_255003</name>
</gene>
<keyword evidence="2" id="KW-1185">Reference proteome</keyword>
<dbReference type="InParanoid" id="A0A1E7EKC8"/>
<dbReference type="KEGG" id="fcy:FRACYDRAFT_255003"/>
<sequence length="116" mass="12690">MPYLVSNQIQSTKVIKKITLLIKLVLAAMVKGDETRLLLEAATPFNKCCCGGAYSYISCDVRDMVKELEAQGKEADIVVGEKCRSQMWRTVGDHVTCAATYVVAPGSYKLALTLLT</sequence>